<protein>
    <recommendedName>
        <fullName evidence="4">Transposase</fullName>
    </recommendedName>
</protein>
<dbReference type="Proteomes" id="UP000730739">
    <property type="component" value="Unassembled WGS sequence"/>
</dbReference>
<evidence type="ECO:0000256" key="1">
    <source>
        <dbReference type="SAM" id="MobiDB-lite"/>
    </source>
</evidence>
<dbReference type="EMBL" id="JAGILA010000002">
    <property type="protein sequence ID" value="MBP2235248.1"/>
    <property type="molecule type" value="Genomic_DNA"/>
</dbReference>
<comment type="caution">
    <text evidence="2">The sequence shown here is derived from an EMBL/GenBank/DDBJ whole genome shotgun (WGS) entry which is preliminary data.</text>
</comment>
<name>A0ABS4QX69_9HYPH</name>
<keyword evidence="3" id="KW-1185">Reference proteome</keyword>
<gene>
    <name evidence="2" type="ORF">J2Z31_001740</name>
</gene>
<sequence length="140" mass="15323">MNKTVTALEPHRGQRKRLATIQPPASACRDRNSRCIGEWTSFPRDCRTRTAPLPSQAESFTDCLDRSNDTHASTTDPDARLYRKGKGQESRLAYLGHALMENRNGLAVTGMVMHATGTAERKAAAELGRPLHHPIGGCGN</sequence>
<evidence type="ECO:0008006" key="4">
    <source>
        <dbReference type="Google" id="ProtNLM"/>
    </source>
</evidence>
<feature type="region of interest" description="Disordered" evidence="1">
    <location>
        <begin position="60"/>
        <end position="84"/>
    </location>
</feature>
<reference evidence="2 3" key="1">
    <citation type="submission" date="2021-03" db="EMBL/GenBank/DDBJ databases">
        <title>Genomic Encyclopedia of Type Strains, Phase IV (KMG-IV): sequencing the most valuable type-strain genomes for metagenomic binning, comparative biology and taxonomic classification.</title>
        <authorList>
            <person name="Goeker M."/>
        </authorList>
    </citation>
    <scope>NUCLEOTIDE SEQUENCE [LARGE SCALE GENOMIC DNA]</scope>
    <source>
        <strain evidence="2 3">DSM 13372</strain>
    </source>
</reference>
<evidence type="ECO:0000313" key="3">
    <source>
        <dbReference type="Proteomes" id="UP000730739"/>
    </source>
</evidence>
<organism evidence="2 3">
    <name type="scientific">Sinorhizobium kostiense</name>
    <dbReference type="NCBI Taxonomy" id="76747"/>
    <lineage>
        <taxon>Bacteria</taxon>
        <taxon>Pseudomonadati</taxon>
        <taxon>Pseudomonadota</taxon>
        <taxon>Alphaproteobacteria</taxon>
        <taxon>Hyphomicrobiales</taxon>
        <taxon>Rhizobiaceae</taxon>
        <taxon>Sinorhizobium/Ensifer group</taxon>
        <taxon>Sinorhizobium</taxon>
    </lineage>
</organism>
<proteinExistence type="predicted"/>
<accession>A0ABS4QX69</accession>
<evidence type="ECO:0000313" key="2">
    <source>
        <dbReference type="EMBL" id="MBP2235248.1"/>
    </source>
</evidence>